<evidence type="ECO:0000256" key="3">
    <source>
        <dbReference type="ARBA" id="ARBA00022722"/>
    </source>
</evidence>
<dbReference type="EMBL" id="BLTE01000001">
    <property type="protein sequence ID" value="GFK92769.1"/>
    <property type="molecule type" value="Genomic_DNA"/>
</dbReference>
<evidence type="ECO:0000313" key="9">
    <source>
        <dbReference type="EMBL" id="GFK92769.1"/>
    </source>
</evidence>
<dbReference type="Proteomes" id="UP000494245">
    <property type="component" value="Unassembled WGS sequence"/>
</dbReference>
<evidence type="ECO:0000259" key="8">
    <source>
        <dbReference type="Pfam" id="PF17768"/>
    </source>
</evidence>
<protein>
    <recommendedName>
        <fullName evidence="2">Single-stranded-DNA-specific exonuclease RecJ</fullName>
    </recommendedName>
</protein>
<comment type="caution">
    <text evidence="9">The sequence shown here is derived from an EMBL/GenBank/DDBJ whole genome shotgun (WGS) entry which is preliminary data.</text>
</comment>
<dbReference type="Gene3D" id="3.90.1640.30">
    <property type="match status" value="1"/>
</dbReference>
<dbReference type="InterPro" id="IPR003156">
    <property type="entry name" value="DHHA1_dom"/>
</dbReference>
<dbReference type="Pfam" id="PF01368">
    <property type="entry name" value="DHH"/>
    <property type="match status" value="1"/>
</dbReference>
<dbReference type="InterPro" id="IPR038763">
    <property type="entry name" value="DHH_sf"/>
</dbReference>
<evidence type="ECO:0000256" key="1">
    <source>
        <dbReference type="ARBA" id="ARBA00005915"/>
    </source>
</evidence>
<dbReference type="InterPro" id="IPR001667">
    <property type="entry name" value="DDH_dom"/>
</dbReference>
<gene>
    <name evidence="9" type="primary">recJ</name>
    <name evidence="9" type="ORF">NNJEOMEG_00596</name>
</gene>
<keyword evidence="3" id="KW-0540">Nuclease</keyword>
<dbReference type="InterPro" id="IPR051673">
    <property type="entry name" value="SSDNA_exonuclease_RecJ"/>
</dbReference>
<dbReference type="GO" id="GO:0008409">
    <property type="term" value="F:5'-3' exonuclease activity"/>
    <property type="evidence" value="ECO:0007669"/>
    <property type="project" value="InterPro"/>
</dbReference>
<accession>A0A6V8LRM0</accession>
<dbReference type="GO" id="GO:0006310">
    <property type="term" value="P:DNA recombination"/>
    <property type="evidence" value="ECO:0007669"/>
    <property type="project" value="InterPro"/>
</dbReference>
<name>A0A6V8LRM0_9BACT</name>
<keyword evidence="5 9" id="KW-0269">Exonuclease</keyword>
<sequence>MRKLWRPRGQVPAPEVLNDWAGKLCVSPRLAGLLWNRGLETPDAMDVFLCPGLRHLMRPQEIPGMDAAARAVAQALEAGRKITVWGDYDVDGVTSTALLLDFFAKRGYAAASHIPARMEEGYGLSCAGLERLAGDGTQLVLTVDCGIGAVAEARRARELGLDLVVTDHHLPGPELPDALAVANPKLADGPGRDLAGVGVAFFLAAALNRMLPGEPLDIRQFLDLAAMGTLADVVSLTGQNRILVKNGLLLLAEGARPGVFALKEAAGYYPKAPLEASQVTFGLAPRINAAGRLGHAGDALRLLLASDLRAARPLAKQLDELNVRRRQEEEAISAEALEQARLQAGAPALVLHAPHWHQGVIGIVASRVVENHYRPALVITACDGKLKGSGRSIPEVDLYAALEACGGHLLGFGGHRQAAGLSLAPENLETLGAAFREAVRAQLGETDPVPSLRLDGELSFADIHQELLKELDLLGPFGCGNPEPVFSSPPLDVRGRRTFGANHVVLEVRDPGAGVTLRAKAWRMADKLGPEVQGKPLTLAFTPKLDTYNGLASVELRVKDWAVS</sequence>
<dbReference type="RefSeq" id="WP_173081113.1">
    <property type="nucleotide sequence ID" value="NZ_BLTE01000001.1"/>
</dbReference>
<reference evidence="9 10" key="1">
    <citation type="submission" date="2020-04" db="EMBL/GenBank/DDBJ databases">
        <authorList>
            <consortium name="Desulfovibrio sp. FSS-1 genome sequencing consortium"/>
            <person name="Shimoshige H."/>
            <person name="Kobayashi H."/>
            <person name="Maekawa T."/>
        </authorList>
    </citation>
    <scope>NUCLEOTIDE SEQUENCE [LARGE SCALE GENOMIC DNA]</scope>
    <source>
        <strain evidence="9 10">SIID29052-01</strain>
    </source>
</reference>
<dbReference type="Pfam" id="PF17768">
    <property type="entry name" value="RecJ_OB"/>
    <property type="match status" value="1"/>
</dbReference>
<organism evidence="9 10">
    <name type="scientific">Fundidesulfovibrio magnetotacticus</name>
    <dbReference type="NCBI Taxonomy" id="2730080"/>
    <lineage>
        <taxon>Bacteria</taxon>
        <taxon>Pseudomonadati</taxon>
        <taxon>Thermodesulfobacteriota</taxon>
        <taxon>Desulfovibrionia</taxon>
        <taxon>Desulfovibrionales</taxon>
        <taxon>Desulfovibrionaceae</taxon>
        <taxon>Fundidesulfovibrio</taxon>
    </lineage>
</organism>
<dbReference type="PANTHER" id="PTHR30255:SF2">
    <property type="entry name" value="SINGLE-STRANDED-DNA-SPECIFIC EXONUCLEASE RECJ"/>
    <property type="match status" value="1"/>
</dbReference>
<dbReference type="GO" id="GO:0003676">
    <property type="term" value="F:nucleic acid binding"/>
    <property type="evidence" value="ECO:0007669"/>
    <property type="project" value="InterPro"/>
</dbReference>
<keyword evidence="10" id="KW-1185">Reference proteome</keyword>
<dbReference type="InterPro" id="IPR041122">
    <property type="entry name" value="RecJ_OB"/>
</dbReference>
<feature type="domain" description="DDH" evidence="6">
    <location>
        <begin position="81"/>
        <end position="229"/>
    </location>
</feature>
<evidence type="ECO:0000313" key="10">
    <source>
        <dbReference type="Proteomes" id="UP000494245"/>
    </source>
</evidence>
<keyword evidence="4 9" id="KW-0378">Hydrolase</keyword>
<dbReference type="Pfam" id="PF02272">
    <property type="entry name" value="DHHA1"/>
    <property type="match status" value="1"/>
</dbReference>
<dbReference type="AlphaFoldDB" id="A0A6V8LRM0"/>
<comment type="similarity">
    <text evidence="1">Belongs to the RecJ family.</text>
</comment>
<dbReference type="PANTHER" id="PTHR30255">
    <property type="entry name" value="SINGLE-STRANDED-DNA-SPECIFIC EXONUCLEASE RECJ"/>
    <property type="match status" value="1"/>
</dbReference>
<evidence type="ECO:0000256" key="2">
    <source>
        <dbReference type="ARBA" id="ARBA00019841"/>
    </source>
</evidence>
<evidence type="ECO:0000259" key="6">
    <source>
        <dbReference type="Pfam" id="PF01368"/>
    </source>
</evidence>
<feature type="domain" description="RecJ OB" evidence="8">
    <location>
        <begin position="454"/>
        <end position="560"/>
    </location>
</feature>
<proteinExistence type="inferred from homology"/>
<dbReference type="SUPFAM" id="SSF64182">
    <property type="entry name" value="DHH phosphoesterases"/>
    <property type="match status" value="1"/>
</dbReference>
<evidence type="ECO:0000256" key="4">
    <source>
        <dbReference type="ARBA" id="ARBA00022801"/>
    </source>
</evidence>
<reference evidence="9 10" key="2">
    <citation type="submission" date="2020-05" db="EMBL/GenBank/DDBJ databases">
        <title>Draft genome sequence of Desulfovibrio sp. strainFSS-1.</title>
        <authorList>
            <person name="Shimoshige H."/>
            <person name="Kobayashi H."/>
            <person name="Maekawa T."/>
        </authorList>
    </citation>
    <scope>NUCLEOTIDE SEQUENCE [LARGE SCALE GENOMIC DNA]</scope>
    <source>
        <strain evidence="9 10">SIID29052-01</strain>
    </source>
</reference>
<dbReference type="InterPro" id="IPR004610">
    <property type="entry name" value="RecJ"/>
</dbReference>
<dbReference type="Gene3D" id="3.10.310.30">
    <property type="match status" value="1"/>
</dbReference>
<evidence type="ECO:0000259" key="7">
    <source>
        <dbReference type="Pfam" id="PF02272"/>
    </source>
</evidence>
<feature type="domain" description="DHHA1" evidence="7">
    <location>
        <begin position="349"/>
        <end position="440"/>
    </location>
</feature>
<evidence type="ECO:0000256" key="5">
    <source>
        <dbReference type="ARBA" id="ARBA00022839"/>
    </source>
</evidence>
<dbReference type="GO" id="GO:0006281">
    <property type="term" value="P:DNA repair"/>
    <property type="evidence" value="ECO:0007669"/>
    <property type="project" value="InterPro"/>
</dbReference>
<dbReference type="NCBIfam" id="TIGR00644">
    <property type="entry name" value="recJ"/>
    <property type="match status" value="1"/>
</dbReference>